<evidence type="ECO:0000313" key="2">
    <source>
        <dbReference type="Proteomes" id="UP000790787"/>
    </source>
</evidence>
<proteinExistence type="predicted"/>
<reference key="1">
    <citation type="journal article" date="2014" name="Nat. Commun.">
        <title>The tobacco genome sequence and its comparison with those of tomato and potato.</title>
        <authorList>
            <person name="Sierro N."/>
            <person name="Battey J.N."/>
            <person name="Ouadi S."/>
            <person name="Bakaher N."/>
            <person name="Bovet L."/>
            <person name="Willig A."/>
            <person name="Goepfert S."/>
            <person name="Peitsch M.C."/>
            <person name="Ivanov N.V."/>
        </authorList>
    </citation>
    <scope>NUCLEOTIDE SEQUENCE [LARGE SCALE GENOMIC DNA]</scope>
    <source>
        <strain>cv. TN90</strain>
    </source>
</reference>
<feature type="compositionally biased region" description="Basic and acidic residues" evidence="1">
    <location>
        <begin position="55"/>
        <end position="71"/>
    </location>
</feature>
<evidence type="ECO:0000313" key="4">
    <source>
        <dbReference type="RefSeq" id="XP_016436769.1"/>
    </source>
</evidence>
<dbReference type="Proteomes" id="UP000790787">
    <property type="component" value="Chromosome 15"/>
</dbReference>
<protein>
    <submittedName>
        <fullName evidence="3 4">Uncharacterized protein</fullName>
    </submittedName>
</protein>
<organism evidence="4">
    <name type="scientific">Nicotiana tabacum</name>
    <name type="common">Common tobacco</name>
    <dbReference type="NCBI Taxonomy" id="4097"/>
    <lineage>
        <taxon>Eukaryota</taxon>
        <taxon>Viridiplantae</taxon>
        <taxon>Streptophyta</taxon>
        <taxon>Embryophyta</taxon>
        <taxon>Tracheophyta</taxon>
        <taxon>Spermatophyta</taxon>
        <taxon>Magnoliopsida</taxon>
        <taxon>eudicotyledons</taxon>
        <taxon>Gunneridae</taxon>
        <taxon>Pentapetalae</taxon>
        <taxon>asterids</taxon>
        <taxon>lamiids</taxon>
        <taxon>Solanales</taxon>
        <taxon>Solanaceae</taxon>
        <taxon>Nicotianoideae</taxon>
        <taxon>Nicotianeae</taxon>
        <taxon>Nicotiana</taxon>
    </lineage>
</organism>
<evidence type="ECO:0000313" key="3">
    <source>
        <dbReference type="RefSeq" id="XP_016436768.1"/>
    </source>
</evidence>
<reference evidence="3 4" key="2">
    <citation type="submission" date="2025-04" db="UniProtKB">
        <authorList>
            <consortium name="RefSeq"/>
        </authorList>
    </citation>
    <scope>IDENTIFICATION</scope>
</reference>
<dbReference type="RefSeq" id="XP_016436768.1">
    <property type="nucleotide sequence ID" value="XM_016581282.1"/>
</dbReference>
<feature type="compositionally biased region" description="Basic and acidic residues" evidence="1">
    <location>
        <begin position="96"/>
        <end position="110"/>
    </location>
</feature>
<sequence>MQQYTGEGAAALHEYGCQVTDLASRTWRRARDDERLGHEANYLLPEQYHPGPVVEPERDRRGRRAQRERGVPRGCGGQWGRGPQQRGVEPPVEDFGVDHPGDHPEPDNAPHDMPSFSLQLTPGTSQVYSSAPLLIAGTTIMRQEWDKYFPGPPEPSRVVDDRPTRDVHSGRRLSYGSSSRDAEDLSQTSSSPVTEATLCDTDMAEMDDYIEEPAETMVTAGPSLPALSTIMLKLILR</sequence>
<dbReference type="GeneID" id="107762882"/>
<dbReference type="OrthoDB" id="10327074at2759"/>
<feature type="compositionally biased region" description="Basic and acidic residues" evidence="1">
    <location>
        <begin position="157"/>
        <end position="169"/>
    </location>
</feature>
<feature type="region of interest" description="Disordered" evidence="1">
    <location>
        <begin position="38"/>
        <end position="113"/>
    </location>
</feature>
<evidence type="ECO:0000256" key="1">
    <source>
        <dbReference type="SAM" id="MobiDB-lite"/>
    </source>
</evidence>
<dbReference type="AlphaFoldDB" id="A0A1S3XAC8"/>
<keyword evidence="2" id="KW-1185">Reference proteome</keyword>
<accession>A0A1S3XAC8</accession>
<feature type="region of interest" description="Disordered" evidence="1">
    <location>
        <begin position="147"/>
        <end position="193"/>
    </location>
</feature>
<dbReference type="KEGG" id="nta:107762882"/>
<dbReference type="PaxDb" id="4097-A0A1S3XAC8"/>
<gene>
    <name evidence="3 4" type="primary">LOC107762882</name>
</gene>
<name>A0A1S3XAC8_TOBAC</name>
<dbReference type="RefSeq" id="XP_016436769.1">
    <property type="nucleotide sequence ID" value="XM_016581283.1"/>
</dbReference>